<name>A0A0A9GNL5_ARUDO</name>
<evidence type="ECO:0000313" key="2">
    <source>
        <dbReference type="EMBL" id="JAE26072.1"/>
    </source>
</evidence>
<feature type="region of interest" description="Disordered" evidence="1">
    <location>
        <begin position="46"/>
        <end position="70"/>
    </location>
</feature>
<protein>
    <submittedName>
        <fullName evidence="2">Uncharacterized protein</fullName>
    </submittedName>
</protein>
<evidence type="ECO:0000256" key="1">
    <source>
        <dbReference type="SAM" id="MobiDB-lite"/>
    </source>
</evidence>
<dbReference type="EMBL" id="GBRH01171824">
    <property type="protein sequence ID" value="JAE26072.1"/>
    <property type="molecule type" value="Transcribed_RNA"/>
</dbReference>
<reference evidence="2" key="1">
    <citation type="submission" date="2014-09" db="EMBL/GenBank/DDBJ databases">
        <authorList>
            <person name="Magalhaes I.L.F."/>
            <person name="Oliveira U."/>
            <person name="Santos F.R."/>
            <person name="Vidigal T.H.D.A."/>
            <person name="Brescovit A.D."/>
            <person name="Santos A.J."/>
        </authorList>
    </citation>
    <scope>NUCLEOTIDE SEQUENCE</scope>
    <source>
        <tissue evidence="2">Shoot tissue taken approximately 20 cm above the soil surface</tissue>
    </source>
</reference>
<organism evidence="2">
    <name type="scientific">Arundo donax</name>
    <name type="common">Giant reed</name>
    <name type="synonym">Donax arundinaceus</name>
    <dbReference type="NCBI Taxonomy" id="35708"/>
    <lineage>
        <taxon>Eukaryota</taxon>
        <taxon>Viridiplantae</taxon>
        <taxon>Streptophyta</taxon>
        <taxon>Embryophyta</taxon>
        <taxon>Tracheophyta</taxon>
        <taxon>Spermatophyta</taxon>
        <taxon>Magnoliopsida</taxon>
        <taxon>Liliopsida</taxon>
        <taxon>Poales</taxon>
        <taxon>Poaceae</taxon>
        <taxon>PACMAD clade</taxon>
        <taxon>Arundinoideae</taxon>
        <taxon>Arundineae</taxon>
        <taxon>Arundo</taxon>
    </lineage>
</organism>
<accession>A0A0A9GNL5</accession>
<proteinExistence type="predicted"/>
<reference evidence="2" key="2">
    <citation type="journal article" date="2015" name="Data Brief">
        <title>Shoot transcriptome of the giant reed, Arundo donax.</title>
        <authorList>
            <person name="Barrero R.A."/>
            <person name="Guerrero F.D."/>
            <person name="Moolhuijzen P."/>
            <person name="Goolsby J.A."/>
            <person name="Tidwell J."/>
            <person name="Bellgard S.E."/>
            <person name="Bellgard M.I."/>
        </authorList>
    </citation>
    <scope>NUCLEOTIDE SEQUENCE</scope>
    <source>
        <tissue evidence="2">Shoot tissue taken approximately 20 cm above the soil surface</tissue>
    </source>
</reference>
<sequence length="70" mass="7855">MKIVVHYWSMGHTRQTCAVQGAQTLTRKLMRADLSKFGVRPLIGRLDPHRDSIAPSPQTLSKTSDSHLRA</sequence>
<dbReference type="AlphaFoldDB" id="A0A0A9GNL5"/>